<dbReference type="AlphaFoldDB" id="A0A2W4VS57"/>
<sequence>MLTLLENVLDRADGSYITPEDLRTLDQSIASWQQRRQTYDLIQTKENSILTQVMQQVQITAPEVAAKVTHDGGNKCTRDMALVLRYCATAMLLQDEEMLKDRLLYWMQNIMLALKNQKVNDFVYRSLQKSVRENLPKENADLLLPYIAIAHQWLSQ</sequence>
<keyword evidence="2" id="KW-0157">Chromophore</keyword>
<dbReference type="Gene3D" id="1.10.490.20">
    <property type="entry name" value="Phycocyanins"/>
    <property type="match status" value="1"/>
</dbReference>
<dbReference type="InterPro" id="IPR012128">
    <property type="entry name" value="Phycobilisome_asu/bsu"/>
</dbReference>
<comment type="caution">
    <text evidence="4">The sequence shown here is derived from an EMBL/GenBank/DDBJ whole genome shotgun (WGS) entry which is preliminary data.</text>
</comment>
<dbReference type="InterPro" id="IPR038719">
    <property type="entry name" value="Phycobilisome_asu/bsu_sf"/>
</dbReference>
<reference evidence="4 5" key="2">
    <citation type="submission" date="2018-06" db="EMBL/GenBank/DDBJ databases">
        <title>Metagenomic assembly of (sub)arctic Cyanobacteria and their associated microbiome from non-axenic cultures.</title>
        <authorList>
            <person name="Baurain D."/>
        </authorList>
    </citation>
    <scope>NUCLEOTIDE SEQUENCE [LARGE SCALE GENOMIC DNA]</scope>
    <source>
        <strain evidence="4">ULC066bin1</strain>
    </source>
</reference>
<reference evidence="4 5" key="1">
    <citation type="submission" date="2018-04" db="EMBL/GenBank/DDBJ databases">
        <authorList>
            <person name="Go L.Y."/>
            <person name="Mitchell J.A."/>
        </authorList>
    </citation>
    <scope>NUCLEOTIDE SEQUENCE [LARGE SCALE GENOMIC DNA]</scope>
    <source>
        <strain evidence="4">ULC066bin1</strain>
    </source>
</reference>
<evidence type="ECO:0000313" key="4">
    <source>
        <dbReference type="EMBL" id="PZO35674.1"/>
    </source>
</evidence>
<dbReference type="EMBL" id="QBML01000053">
    <property type="protein sequence ID" value="PZO35674.1"/>
    <property type="molecule type" value="Genomic_DNA"/>
</dbReference>
<evidence type="ECO:0000256" key="3">
    <source>
        <dbReference type="ARBA" id="ARBA00023307"/>
    </source>
</evidence>
<evidence type="ECO:0000256" key="2">
    <source>
        <dbReference type="ARBA" id="ARBA00022991"/>
    </source>
</evidence>
<protein>
    <submittedName>
        <fullName evidence="4">Phycocyanin</fullName>
    </submittedName>
</protein>
<dbReference type="Pfam" id="PF00502">
    <property type="entry name" value="Phycobilisome"/>
    <property type="match status" value="1"/>
</dbReference>
<accession>A0A2W4VS57</accession>
<keyword evidence="3" id="KW-0089">Bile pigment</keyword>
<dbReference type="InterPro" id="IPR009050">
    <property type="entry name" value="Globin-like_sf"/>
</dbReference>
<proteinExistence type="inferred from homology"/>
<evidence type="ECO:0000313" key="5">
    <source>
        <dbReference type="Proteomes" id="UP000249467"/>
    </source>
</evidence>
<dbReference type="GO" id="GO:0030089">
    <property type="term" value="C:phycobilisome"/>
    <property type="evidence" value="ECO:0007669"/>
    <property type="project" value="InterPro"/>
</dbReference>
<dbReference type="GO" id="GO:0015979">
    <property type="term" value="P:photosynthesis"/>
    <property type="evidence" value="ECO:0007669"/>
    <property type="project" value="InterPro"/>
</dbReference>
<evidence type="ECO:0000256" key="1">
    <source>
        <dbReference type="ARBA" id="ARBA00008182"/>
    </source>
</evidence>
<dbReference type="SUPFAM" id="SSF46458">
    <property type="entry name" value="Globin-like"/>
    <property type="match status" value="1"/>
</dbReference>
<name>A0A2W4VS57_9CYAN</name>
<comment type="similarity">
    <text evidence="1">Belongs to the phycobiliprotein family.</text>
</comment>
<gene>
    <name evidence="4" type="ORF">DCF19_23435</name>
</gene>
<organism evidence="4 5">
    <name type="scientific">Pseudanabaena frigida</name>
    <dbReference type="NCBI Taxonomy" id="945775"/>
    <lineage>
        <taxon>Bacteria</taxon>
        <taxon>Bacillati</taxon>
        <taxon>Cyanobacteriota</taxon>
        <taxon>Cyanophyceae</taxon>
        <taxon>Pseudanabaenales</taxon>
        <taxon>Pseudanabaenaceae</taxon>
        <taxon>Pseudanabaena</taxon>
    </lineage>
</organism>
<dbReference type="Proteomes" id="UP000249467">
    <property type="component" value="Unassembled WGS sequence"/>
</dbReference>